<evidence type="ECO:0000313" key="1">
    <source>
        <dbReference type="EMBL" id="KXB05374.1"/>
    </source>
</evidence>
<evidence type="ECO:0000313" key="2">
    <source>
        <dbReference type="Proteomes" id="UP000070311"/>
    </source>
</evidence>
<dbReference type="EMBL" id="LHYD01000016">
    <property type="protein sequence ID" value="KXB05374.1"/>
    <property type="molecule type" value="Genomic_DNA"/>
</dbReference>
<dbReference type="AlphaFoldDB" id="A0A133VG21"/>
<gene>
    <name evidence="1" type="ORF">AKJ50_01095</name>
</gene>
<comment type="caution">
    <text evidence="1">The sequence shown here is derived from an EMBL/GenBank/DDBJ whole genome shotgun (WGS) entry which is preliminary data.</text>
</comment>
<reference evidence="1 2" key="1">
    <citation type="journal article" date="2016" name="Sci. Rep.">
        <title>Metabolic traits of an uncultured archaeal lineage -MSBL1- from brine pools of the Red Sea.</title>
        <authorList>
            <person name="Mwirichia R."/>
            <person name="Alam I."/>
            <person name="Rashid M."/>
            <person name="Vinu M."/>
            <person name="Ba-Alawi W."/>
            <person name="Anthony Kamau A."/>
            <person name="Kamanda Ngugi D."/>
            <person name="Goker M."/>
            <person name="Klenk H.P."/>
            <person name="Bajic V."/>
            <person name="Stingl U."/>
        </authorList>
    </citation>
    <scope>NUCLEOTIDE SEQUENCE [LARGE SCALE GENOMIC DNA]</scope>
    <source>
        <strain evidence="1">SCGC-AAA382A13</strain>
    </source>
</reference>
<protein>
    <submittedName>
        <fullName evidence="1">Uncharacterized protein</fullName>
    </submittedName>
</protein>
<proteinExistence type="predicted"/>
<accession>A0A133VG21</accession>
<keyword evidence="2" id="KW-1185">Reference proteome</keyword>
<organism evidence="1 2">
    <name type="scientific">candidate division MSBL1 archaeon SCGC-AAA382A13</name>
    <dbReference type="NCBI Taxonomy" id="1698279"/>
    <lineage>
        <taxon>Archaea</taxon>
        <taxon>Methanobacteriati</taxon>
        <taxon>Methanobacteriota</taxon>
        <taxon>candidate division MSBL1</taxon>
    </lineage>
</organism>
<dbReference type="Proteomes" id="UP000070311">
    <property type="component" value="Unassembled WGS sequence"/>
</dbReference>
<name>A0A133VG21_9EURY</name>
<sequence>MIIVYKQPNQSKSVQLSRSLHGYTDKSNYGEYSYKRKGLLDKIPYQKLMNGVFILREKDADKLIELLEKYQAQYYAGPIEKTSKTGKILTT</sequence>